<name>A0AB39HSE1_9BACI</name>
<dbReference type="InterPro" id="IPR000620">
    <property type="entry name" value="EamA_dom"/>
</dbReference>
<dbReference type="EMBL" id="CP162599">
    <property type="protein sequence ID" value="XDK33649.1"/>
    <property type="molecule type" value="Genomic_DNA"/>
</dbReference>
<dbReference type="Pfam" id="PF00892">
    <property type="entry name" value="EamA"/>
    <property type="match status" value="1"/>
</dbReference>
<evidence type="ECO:0000256" key="1">
    <source>
        <dbReference type="ARBA" id="ARBA00004127"/>
    </source>
</evidence>
<proteinExistence type="inferred from homology"/>
<dbReference type="RefSeq" id="WP_368654327.1">
    <property type="nucleotide sequence ID" value="NZ_CP162599.1"/>
</dbReference>
<comment type="similarity">
    <text evidence="2">Belongs to the EamA transporter family.</text>
</comment>
<feature type="transmembrane region" description="Helical" evidence="3">
    <location>
        <begin position="70"/>
        <end position="92"/>
    </location>
</feature>
<organism evidence="5">
    <name type="scientific">Ornithinibacillus sp. 4-3</name>
    <dbReference type="NCBI Taxonomy" id="3231488"/>
    <lineage>
        <taxon>Bacteria</taxon>
        <taxon>Bacillati</taxon>
        <taxon>Bacillota</taxon>
        <taxon>Bacilli</taxon>
        <taxon>Bacillales</taxon>
        <taxon>Bacillaceae</taxon>
        <taxon>Ornithinibacillus</taxon>
    </lineage>
</organism>
<feature type="transmembrane region" description="Helical" evidence="3">
    <location>
        <begin position="98"/>
        <end position="119"/>
    </location>
</feature>
<evidence type="ECO:0000259" key="4">
    <source>
        <dbReference type="Pfam" id="PF00892"/>
    </source>
</evidence>
<accession>A0AB39HSE1</accession>
<dbReference type="SUPFAM" id="SSF103481">
    <property type="entry name" value="Multidrug resistance efflux transporter EmrE"/>
    <property type="match status" value="1"/>
</dbReference>
<reference evidence="5" key="1">
    <citation type="submission" date="2024-07" db="EMBL/GenBank/DDBJ databases">
        <title>Halotolerant mesophilic bacterium Ornithinibacillus sp. 4-3, sp. nov., isolated from soil.</title>
        <authorList>
            <person name="Sidarenka A.V."/>
            <person name="Guliayeva D.E."/>
            <person name="Leanovich S.I."/>
            <person name="Hileuskaya K.S."/>
            <person name="Akhremchuk A.E."/>
            <person name="Sikolenko M.A."/>
            <person name="Valentovich L.N."/>
        </authorList>
    </citation>
    <scope>NUCLEOTIDE SEQUENCE</scope>
    <source>
        <strain evidence="5">4-3</strain>
    </source>
</reference>
<keyword evidence="3" id="KW-1133">Transmembrane helix</keyword>
<comment type="subcellular location">
    <subcellularLocation>
        <location evidence="1">Endomembrane system</location>
        <topology evidence="1">Multi-pass membrane protein</topology>
    </subcellularLocation>
</comment>
<keyword evidence="3" id="KW-0472">Membrane</keyword>
<evidence type="ECO:0000256" key="3">
    <source>
        <dbReference type="SAM" id="Phobius"/>
    </source>
</evidence>
<feature type="transmembrane region" description="Helical" evidence="3">
    <location>
        <begin position="126"/>
        <end position="146"/>
    </location>
</feature>
<keyword evidence="3" id="KW-0812">Transmembrane</keyword>
<evidence type="ECO:0000256" key="2">
    <source>
        <dbReference type="ARBA" id="ARBA00007362"/>
    </source>
</evidence>
<feature type="transmembrane region" description="Helical" evidence="3">
    <location>
        <begin position="231"/>
        <end position="253"/>
    </location>
</feature>
<feature type="transmembrane region" description="Helical" evidence="3">
    <location>
        <begin position="41"/>
        <end position="58"/>
    </location>
</feature>
<feature type="transmembrane region" description="Helical" evidence="3">
    <location>
        <begin position="265"/>
        <end position="286"/>
    </location>
</feature>
<dbReference type="AlphaFoldDB" id="A0AB39HSE1"/>
<dbReference type="GO" id="GO:0016020">
    <property type="term" value="C:membrane"/>
    <property type="evidence" value="ECO:0007669"/>
    <property type="project" value="InterPro"/>
</dbReference>
<feature type="transmembrane region" description="Helical" evidence="3">
    <location>
        <begin position="189"/>
        <end position="211"/>
    </location>
</feature>
<feature type="transmembrane region" description="Helical" evidence="3">
    <location>
        <begin position="158"/>
        <end position="177"/>
    </location>
</feature>
<gene>
    <name evidence="5" type="ORF">AB4Y30_04665</name>
</gene>
<feature type="transmembrane region" description="Helical" evidence="3">
    <location>
        <begin position="12"/>
        <end position="35"/>
    </location>
</feature>
<feature type="transmembrane region" description="Helical" evidence="3">
    <location>
        <begin position="292"/>
        <end position="310"/>
    </location>
</feature>
<feature type="domain" description="EamA" evidence="4">
    <location>
        <begin position="10"/>
        <end position="142"/>
    </location>
</feature>
<sequence>MARTSSTVQGIIFSLIAGSAWGLAFLIPNMLASFTSLDITIGRYFMYGLYSIILFMIARQNPFKISKKVWLQALIYAFAGNVGYFFFLVLAIKYAGATVTTLVLGTIPIVISIVGNFIYKEFPLKIMLIPAASILIGVTLLSYGELDMQAFEVSGNDFLLGFACALIALGMWTGYGISNGRFLRENSDVSADLFSTIIGIQTLTLVIIVIIVNSIFQEPIWVRIWANEEFLIFIIGVSVLGIFASWVATWAWNHASARLSVSLSGMLLSFETIFGLLYAFIYYQAFPTMTEGFSIVLILIGVLFGIWRIYHYKFTLK</sequence>
<dbReference type="InterPro" id="IPR037185">
    <property type="entry name" value="EmrE-like"/>
</dbReference>
<evidence type="ECO:0000313" key="5">
    <source>
        <dbReference type="EMBL" id="XDK33649.1"/>
    </source>
</evidence>
<protein>
    <submittedName>
        <fullName evidence="5">DMT family transporter</fullName>
    </submittedName>
</protein>